<evidence type="ECO:0000313" key="7">
    <source>
        <dbReference type="EMBL" id="TPD61920.1"/>
    </source>
</evidence>
<evidence type="ECO:0000256" key="6">
    <source>
        <dbReference type="SAM" id="SignalP"/>
    </source>
</evidence>
<keyword evidence="3 6" id="KW-0732">Signal</keyword>
<comment type="subcellular location">
    <subcellularLocation>
        <location evidence="1">Cell outer membrane</location>
    </subcellularLocation>
</comment>
<comment type="similarity">
    <text evidence="2">Belongs to the MipA/OmpV family.</text>
</comment>
<feature type="signal peptide" evidence="6">
    <location>
        <begin position="1"/>
        <end position="25"/>
    </location>
</feature>
<evidence type="ECO:0000256" key="5">
    <source>
        <dbReference type="ARBA" id="ARBA00023237"/>
    </source>
</evidence>
<dbReference type="PANTHER" id="PTHR38776">
    <property type="entry name" value="MLTA-INTERACTING PROTEIN-RELATED"/>
    <property type="match status" value="1"/>
</dbReference>
<feature type="chain" id="PRO_5021262613" evidence="6">
    <location>
        <begin position="26"/>
        <end position="279"/>
    </location>
</feature>
<dbReference type="InterPro" id="IPR010583">
    <property type="entry name" value="MipA"/>
</dbReference>
<evidence type="ECO:0000256" key="1">
    <source>
        <dbReference type="ARBA" id="ARBA00004442"/>
    </source>
</evidence>
<dbReference type="Proteomes" id="UP000319148">
    <property type="component" value="Unassembled WGS sequence"/>
</dbReference>
<protein>
    <submittedName>
        <fullName evidence="7">MipA/OmpV family protein</fullName>
    </submittedName>
</protein>
<dbReference type="EMBL" id="VFIY01000005">
    <property type="protein sequence ID" value="TPD61920.1"/>
    <property type="molecule type" value="Genomic_DNA"/>
</dbReference>
<name>A0A501PN39_9PROT</name>
<comment type="caution">
    <text evidence="7">The sequence shown here is derived from an EMBL/GenBank/DDBJ whole genome shotgun (WGS) entry which is preliminary data.</text>
</comment>
<dbReference type="PANTHER" id="PTHR38776:SF1">
    <property type="entry name" value="MLTA-INTERACTING PROTEIN-RELATED"/>
    <property type="match status" value="1"/>
</dbReference>
<dbReference type="Pfam" id="PF06629">
    <property type="entry name" value="MipA"/>
    <property type="match status" value="1"/>
</dbReference>
<evidence type="ECO:0000256" key="4">
    <source>
        <dbReference type="ARBA" id="ARBA00023136"/>
    </source>
</evidence>
<evidence type="ECO:0000256" key="2">
    <source>
        <dbReference type="ARBA" id="ARBA00005722"/>
    </source>
</evidence>
<evidence type="ECO:0000256" key="3">
    <source>
        <dbReference type="ARBA" id="ARBA00022729"/>
    </source>
</evidence>
<dbReference type="AlphaFoldDB" id="A0A501PN39"/>
<accession>A0A501PN39</accession>
<gene>
    <name evidence="7" type="ORF">FIV46_06870</name>
</gene>
<keyword evidence="4" id="KW-0472">Membrane</keyword>
<dbReference type="GO" id="GO:0009279">
    <property type="term" value="C:cell outer membrane"/>
    <property type="evidence" value="ECO:0007669"/>
    <property type="project" value="UniProtKB-SubCell"/>
</dbReference>
<dbReference type="OrthoDB" id="5462484at2"/>
<sequence length="279" mass="30922">MSLIRGAIPSIMFLLLTATLPEARAQDMPAPEAAGEQHKTALEKKDWRIFGGVGTVISPKYPGSKSYNFTPIPFGEIRYKGRFFLNPYYGLGARFARFELGEGHELSLSTSFRYAFGSREEDERADFAGLGDVDGSVEWMVFGDYQLGDFNVGMEFSQGLNSSGHGGLRGTLSFEYGRRLFKFYDVQGGPFITWADNKYTRAYFGVTEEQAAASSFDQYEAGAGFHKAGFKVNVITFFTPRIGVYVLGLYSHLLNDAAHSPLIETRDEATVLAGIAYKF</sequence>
<keyword evidence="8" id="KW-1185">Reference proteome</keyword>
<proteinExistence type="inferred from homology"/>
<evidence type="ECO:0000313" key="8">
    <source>
        <dbReference type="Proteomes" id="UP000319148"/>
    </source>
</evidence>
<reference evidence="8" key="1">
    <citation type="submission" date="2019-06" db="EMBL/GenBank/DDBJ databases">
        <title>The complete genome of Emcibacter congregatus ZYLT.</title>
        <authorList>
            <person name="Zhao Z."/>
        </authorList>
    </citation>
    <scope>NUCLEOTIDE SEQUENCE [LARGE SCALE GENOMIC DNA]</scope>
    <source>
        <strain evidence="8">MCCC 1A06723</strain>
    </source>
</reference>
<organism evidence="7 8">
    <name type="scientific">Emcibacter nanhaiensis</name>
    <dbReference type="NCBI Taxonomy" id="1505037"/>
    <lineage>
        <taxon>Bacteria</taxon>
        <taxon>Pseudomonadati</taxon>
        <taxon>Pseudomonadota</taxon>
        <taxon>Alphaproteobacteria</taxon>
        <taxon>Emcibacterales</taxon>
        <taxon>Emcibacteraceae</taxon>
        <taxon>Emcibacter</taxon>
    </lineage>
</organism>
<keyword evidence="5" id="KW-0998">Cell outer membrane</keyword>